<feature type="compositionally biased region" description="Polar residues" evidence="1">
    <location>
        <begin position="1"/>
        <end position="10"/>
    </location>
</feature>
<gene>
    <name evidence="2" type="ORF">BZL29_2930</name>
</gene>
<dbReference type="Proteomes" id="UP000188532">
    <property type="component" value="Unassembled WGS sequence"/>
</dbReference>
<dbReference type="AlphaFoldDB" id="A0A1V3XM88"/>
<feature type="region of interest" description="Disordered" evidence="1">
    <location>
        <begin position="1"/>
        <end position="26"/>
    </location>
</feature>
<evidence type="ECO:0000313" key="2">
    <source>
        <dbReference type="EMBL" id="OOK80190.1"/>
    </source>
</evidence>
<accession>A0A1V3XM88</accession>
<evidence type="ECO:0000313" key="3">
    <source>
        <dbReference type="Proteomes" id="UP000188532"/>
    </source>
</evidence>
<sequence>MSAIRSSALQPAQRVGNPEFGVGDTADVPARLARRSGTKCVKVGH</sequence>
<proteinExistence type="predicted"/>
<name>A0A1V3XM88_MYCKA</name>
<organism evidence="2 3">
    <name type="scientific">Mycobacterium kansasii</name>
    <dbReference type="NCBI Taxonomy" id="1768"/>
    <lineage>
        <taxon>Bacteria</taxon>
        <taxon>Bacillati</taxon>
        <taxon>Actinomycetota</taxon>
        <taxon>Actinomycetes</taxon>
        <taxon>Mycobacteriales</taxon>
        <taxon>Mycobacteriaceae</taxon>
        <taxon>Mycobacterium</taxon>
    </lineage>
</organism>
<dbReference type="RefSeq" id="WP_183155204.1">
    <property type="nucleotide sequence ID" value="NZ_UPHH01000120.1"/>
</dbReference>
<reference evidence="2 3" key="1">
    <citation type="submission" date="2017-02" db="EMBL/GenBank/DDBJ databases">
        <title>Complete genome sequences of Mycobacterium kansasii strains isolated from rhesus macaques.</title>
        <authorList>
            <person name="Panda A."/>
            <person name="Nagaraj S."/>
            <person name="Zhao X."/>
            <person name="Tettelin H."/>
            <person name="Detolla L.J."/>
        </authorList>
    </citation>
    <scope>NUCLEOTIDE SEQUENCE [LARGE SCALE GENOMIC DNA]</scope>
    <source>
        <strain evidence="2 3">11-3469</strain>
    </source>
</reference>
<dbReference type="EMBL" id="MVBN01000002">
    <property type="protein sequence ID" value="OOK80190.1"/>
    <property type="molecule type" value="Genomic_DNA"/>
</dbReference>
<comment type="caution">
    <text evidence="2">The sequence shown here is derived from an EMBL/GenBank/DDBJ whole genome shotgun (WGS) entry which is preliminary data.</text>
</comment>
<evidence type="ECO:0000256" key="1">
    <source>
        <dbReference type="SAM" id="MobiDB-lite"/>
    </source>
</evidence>
<protein>
    <submittedName>
        <fullName evidence="2">Uncharacterized protein</fullName>
    </submittedName>
</protein>